<feature type="transmembrane region" description="Helical" evidence="11">
    <location>
        <begin position="174"/>
        <end position="199"/>
    </location>
</feature>
<keyword evidence="2" id="KW-1003">Cell membrane</keyword>
<dbReference type="PROSITE" id="PS00237">
    <property type="entry name" value="G_PROTEIN_RECEP_F1_1"/>
    <property type="match status" value="1"/>
</dbReference>
<evidence type="ECO:0000256" key="3">
    <source>
        <dbReference type="ARBA" id="ARBA00022692"/>
    </source>
</evidence>
<keyword evidence="6 11" id="KW-0472">Membrane</keyword>
<evidence type="ECO:0000256" key="2">
    <source>
        <dbReference type="ARBA" id="ARBA00022475"/>
    </source>
</evidence>
<dbReference type="InterPro" id="IPR026234">
    <property type="entry name" value="MRGPCRFAMILY"/>
</dbReference>
<dbReference type="PRINTS" id="PR02108">
    <property type="entry name" value="MRGPCRFAMILY"/>
</dbReference>
<dbReference type="Gene3D" id="1.20.1070.10">
    <property type="entry name" value="Rhodopsin 7-helix transmembrane proteins"/>
    <property type="match status" value="1"/>
</dbReference>
<feature type="transmembrane region" description="Helical" evidence="11">
    <location>
        <begin position="251"/>
        <end position="278"/>
    </location>
</feature>
<dbReference type="FunFam" id="1.20.1070.10:FF:000193">
    <property type="entry name" value="Mas-related G-protein coupled receptor member E"/>
    <property type="match status" value="1"/>
</dbReference>
<dbReference type="AlphaFoldDB" id="A0A670YVS7"/>
<evidence type="ECO:0000313" key="14">
    <source>
        <dbReference type="Proteomes" id="UP000472273"/>
    </source>
</evidence>
<reference evidence="13" key="2">
    <citation type="submission" date="2025-09" db="UniProtKB">
        <authorList>
            <consortium name="Ensembl"/>
        </authorList>
    </citation>
    <scope>IDENTIFICATION</scope>
</reference>
<feature type="transmembrane region" description="Helical" evidence="11">
    <location>
        <begin position="62"/>
        <end position="83"/>
    </location>
</feature>
<dbReference type="PROSITE" id="PS50262">
    <property type="entry name" value="G_PROTEIN_RECEP_F1_2"/>
    <property type="match status" value="1"/>
</dbReference>
<keyword evidence="4 11" id="KW-1133">Transmembrane helix</keyword>
<dbReference type="GeneTree" id="ENSGT01030000234639"/>
<dbReference type="InterPro" id="IPR017452">
    <property type="entry name" value="GPCR_Rhodpsn_7TM"/>
</dbReference>
<evidence type="ECO:0000256" key="5">
    <source>
        <dbReference type="ARBA" id="ARBA00023040"/>
    </source>
</evidence>
<feature type="transmembrane region" description="Helical" evidence="11">
    <location>
        <begin position="27"/>
        <end position="50"/>
    </location>
</feature>
<dbReference type="Ensembl" id="ENSPTXT00000015512.1">
    <property type="protein sequence ID" value="ENSPTXP00000015044.1"/>
    <property type="gene ID" value="ENSPTXG00000010406.1"/>
</dbReference>
<feature type="domain" description="G-protein coupled receptors family 1 profile" evidence="12">
    <location>
        <begin position="42"/>
        <end position="276"/>
    </location>
</feature>
<keyword evidence="14" id="KW-1185">Reference proteome</keyword>
<evidence type="ECO:0000256" key="10">
    <source>
        <dbReference type="RuleBase" id="RU000688"/>
    </source>
</evidence>
<dbReference type="PANTHER" id="PTHR11334:SF29">
    <property type="entry name" value="MAS-RELATED G-PROTEIN COUPLED RECEPTOR MEMBER X2"/>
    <property type="match status" value="1"/>
</dbReference>
<protein>
    <recommendedName>
        <fullName evidence="12">G-protein coupled receptors family 1 profile domain-containing protein</fullName>
    </recommendedName>
</protein>
<name>A0A670YVS7_PSETE</name>
<dbReference type="SUPFAM" id="SSF81321">
    <property type="entry name" value="Family A G protein-coupled receptor-like"/>
    <property type="match status" value="1"/>
</dbReference>
<evidence type="ECO:0000313" key="13">
    <source>
        <dbReference type="Ensembl" id="ENSPTXP00000015044.1"/>
    </source>
</evidence>
<reference evidence="13" key="1">
    <citation type="submission" date="2025-08" db="UniProtKB">
        <authorList>
            <consortium name="Ensembl"/>
        </authorList>
    </citation>
    <scope>IDENTIFICATION</scope>
</reference>
<feature type="transmembrane region" description="Helical" evidence="11">
    <location>
        <begin position="144"/>
        <end position="168"/>
    </location>
</feature>
<dbReference type="PANTHER" id="PTHR11334">
    <property type="entry name" value="MAS-RELATED G-PROTEIN COUPLED RECEPTOR"/>
    <property type="match status" value="1"/>
</dbReference>
<evidence type="ECO:0000256" key="4">
    <source>
        <dbReference type="ARBA" id="ARBA00022989"/>
    </source>
</evidence>
<evidence type="ECO:0000256" key="9">
    <source>
        <dbReference type="ARBA" id="ARBA00061394"/>
    </source>
</evidence>
<keyword evidence="7 10" id="KW-0675">Receptor</keyword>
<comment type="subcellular location">
    <subcellularLocation>
        <location evidence="1">Cell membrane</location>
        <topology evidence="1">Multi-pass membrane protein</topology>
    </subcellularLocation>
</comment>
<evidence type="ECO:0000256" key="6">
    <source>
        <dbReference type="ARBA" id="ARBA00023136"/>
    </source>
</evidence>
<accession>A0A670YVS7</accession>
<sequence>MNSSLGDLDTDIYSKSSISEPQYQKKVIYSLIILICIPGMIGNGIVIRLLGCMIKRNSFTVYILNLAMADSGTLLFLFLIGILDLTKRLFLLIITESFISYFILNLLSFVLYNTSQLLLISISVDRCVSVLFPIWHQCHRPPKLSLIVCAVTWVLPLVYFVLELAVLFQDHFLLFQLIFNGLISYPLMVISSLILLVKIFFKQHQQKRKRVLTVTFDLTSVLGALFTNSPIEYNMMADIFLAIIYSTHPWFQHIFILALVSDICIAVNSSINPILYFLAGRNKDDQSRVSIKLALHRVFRNEEDTKENEMQPDKTSL</sequence>
<dbReference type="InterPro" id="IPR000276">
    <property type="entry name" value="GPCR_Rhodpsn"/>
</dbReference>
<keyword evidence="5 10" id="KW-0297">G-protein coupled receptor</keyword>
<evidence type="ECO:0000256" key="8">
    <source>
        <dbReference type="ARBA" id="ARBA00023224"/>
    </source>
</evidence>
<keyword evidence="8 10" id="KW-0807">Transducer</keyword>
<keyword evidence="3 10" id="KW-0812">Transmembrane</keyword>
<evidence type="ECO:0000256" key="1">
    <source>
        <dbReference type="ARBA" id="ARBA00004651"/>
    </source>
</evidence>
<dbReference type="PRINTS" id="PR00237">
    <property type="entry name" value="GPCRRHODOPSN"/>
</dbReference>
<dbReference type="Proteomes" id="UP000472273">
    <property type="component" value="Unplaced"/>
</dbReference>
<evidence type="ECO:0000256" key="11">
    <source>
        <dbReference type="SAM" id="Phobius"/>
    </source>
</evidence>
<comment type="similarity">
    <text evidence="9">Belongs to the G-protein coupled receptor 1 family. Mas subfamily.</text>
</comment>
<feature type="transmembrane region" description="Helical" evidence="11">
    <location>
        <begin position="89"/>
        <end position="112"/>
    </location>
</feature>
<evidence type="ECO:0000259" key="12">
    <source>
        <dbReference type="PROSITE" id="PS50262"/>
    </source>
</evidence>
<dbReference type="GO" id="GO:0005886">
    <property type="term" value="C:plasma membrane"/>
    <property type="evidence" value="ECO:0007669"/>
    <property type="project" value="UniProtKB-SubCell"/>
</dbReference>
<organism evidence="13 14">
    <name type="scientific">Pseudonaja textilis</name>
    <name type="common">Eastern brown snake</name>
    <dbReference type="NCBI Taxonomy" id="8673"/>
    <lineage>
        <taxon>Eukaryota</taxon>
        <taxon>Metazoa</taxon>
        <taxon>Chordata</taxon>
        <taxon>Craniata</taxon>
        <taxon>Vertebrata</taxon>
        <taxon>Euteleostomi</taxon>
        <taxon>Lepidosauria</taxon>
        <taxon>Squamata</taxon>
        <taxon>Bifurcata</taxon>
        <taxon>Unidentata</taxon>
        <taxon>Episquamata</taxon>
        <taxon>Toxicofera</taxon>
        <taxon>Serpentes</taxon>
        <taxon>Colubroidea</taxon>
        <taxon>Elapidae</taxon>
        <taxon>Hydrophiinae</taxon>
        <taxon>Pseudonaja</taxon>
    </lineage>
</organism>
<evidence type="ECO:0000256" key="7">
    <source>
        <dbReference type="ARBA" id="ARBA00023170"/>
    </source>
</evidence>
<dbReference type="GO" id="GO:0004930">
    <property type="term" value="F:G protein-coupled receptor activity"/>
    <property type="evidence" value="ECO:0007669"/>
    <property type="project" value="UniProtKB-KW"/>
</dbReference>
<proteinExistence type="inferred from homology"/>